<protein>
    <submittedName>
        <fullName evidence="3">Uncharacterized protein</fullName>
    </submittedName>
</protein>
<dbReference type="Proteomes" id="UP000072236">
    <property type="component" value="Chromosome"/>
</dbReference>
<dbReference type="EMBL" id="VSED01000008">
    <property type="protein sequence ID" value="TYA39302.1"/>
    <property type="molecule type" value="Genomic_DNA"/>
</dbReference>
<organism evidence="3 6">
    <name type="scientific">Aggregatibacter actinomycetemcomitans</name>
    <name type="common">Actinobacillus actinomycetemcomitans</name>
    <name type="synonym">Haemophilus actinomycetemcomitans</name>
    <dbReference type="NCBI Taxonomy" id="714"/>
    <lineage>
        <taxon>Bacteria</taxon>
        <taxon>Pseudomonadati</taxon>
        <taxon>Pseudomonadota</taxon>
        <taxon>Gammaproteobacteria</taxon>
        <taxon>Pasteurellales</taxon>
        <taxon>Pasteurellaceae</taxon>
        <taxon>Aggregatibacter</taxon>
    </lineage>
</organism>
<sequence>MNKLEGTEHSIKSAFWYWMDKELSKWGNKDDFIWITIKVNGRLNGYNDRLDKLIKFKRIK</sequence>
<evidence type="ECO:0000313" key="6">
    <source>
        <dbReference type="Proteomes" id="UP000323012"/>
    </source>
</evidence>
<evidence type="ECO:0000313" key="5">
    <source>
        <dbReference type="Proteomes" id="UP000226080"/>
    </source>
</evidence>
<evidence type="ECO:0000313" key="1">
    <source>
        <dbReference type="EMBL" id="AMQ94762.1"/>
    </source>
</evidence>
<keyword evidence="5" id="KW-1185">Reference proteome</keyword>
<reference evidence="3 6" key="3">
    <citation type="submission" date="2019-08" db="EMBL/GenBank/DDBJ databases">
        <title>Whole genome sequencing of Aggregatibacter actinomycetemcomitans cultured from blood stream infections in Denmark reveals a novel phylogenetic lineage expressing serotype a membrane O polysaccharide.</title>
        <authorList>
            <person name="Nedergaard S."/>
            <person name="Kobel C.M."/>
            <person name="Nielsen M.B."/>
            <person name="Moeller R.T."/>
            <person name="Jensen A.B."/>
            <person name="Noerskov-Lauritsen N."/>
        </authorList>
    </citation>
    <scope>NUCLEOTIDE SEQUENCE [LARGE SCALE GENOMIC DNA]</scope>
    <source>
        <strain evidence="3 6">PN_563</strain>
    </source>
</reference>
<dbReference type="Proteomes" id="UP000226080">
    <property type="component" value="Unassembled WGS sequence"/>
</dbReference>
<name>A0A142G282_AGGAC</name>
<accession>A0A142G282</accession>
<dbReference type="InterPro" id="IPR023346">
    <property type="entry name" value="Lysozyme-like_dom_sf"/>
</dbReference>
<dbReference type="Gene3D" id="1.10.530.10">
    <property type="match status" value="1"/>
</dbReference>
<dbReference type="EMBL" id="CP012959">
    <property type="protein sequence ID" value="AMQ94762.1"/>
    <property type="molecule type" value="Genomic_DNA"/>
</dbReference>
<evidence type="ECO:0000313" key="3">
    <source>
        <dbReference type="EMBL" id="TYA39302.1"/>
    </source>
</evidence>
<dbReference type="AlphaFoldDB" id="A0A142G282"/>
<dbReference type="SUPFAM" id="SSF53955">
    <property type="entry name" value="Lysozyme-like"/>
    <property type="match status" value="1"/>
</dbReference>
<proteinExistence type="predicted"/>
<dbReference type="RefSeq" id="WP_005550326.1">
    <property type="nucleotide sequence ID" value="NZ_CP012959.1"/>
</dbReference>
<reference evidence="2 5" key="2">
    <citation type="submission" date="2017-10" db="EMBL/GenBank/DDBJ databases">
        <title>Draft genome sequences of Aggregatibacter actinomycetemcomitans strains 310a and 310b.</title>
        <authorList>
            <person name="May A.C."/>
            <person name="Ohta H."/>
            <person name="Maeda H."/>
            <person name="Kokeguchi S."/>
            <person name="Cugini C."/>
        </authorList>
    </citation>
    <scope>NUCLEOTIDE SEQUENCE [LARGE SCALE GENOMIC DNA]</scope>
    <source>
        <strain evidence="2 5">310b</strain>
    </source>
</reference>
<dbReference type="EMBL" id="PCGW01000008">
    <property type="protein sequence ID" value="PHO20627.1"/>
    <property type="molecule type" value="Genomic_DNA"/>
</dbReference>
<dbReference type="KEGG" id="aact:ACT75_09675"/>
<evidence type="ECO:0000313" key="4">
    <source>
        <dbReference type="Proteomes" id="UP000072236"/>
    </source>
</evidence>
<gene>
    <name evidence="1" type="ORF">ACT75_09675</name>
    <name evidence="2" type="ORF">CQR80_05135</name>
    <name evidence="3" type="ORF">FXB79_04480</name>
</gene>
<dbReference type="OrthoDB" id="9798982at2"/>
<reference evidence="1 4" key="1">
    <citation type="submission" date="2015-10" db="EMBL/GenBank/DDBJ databases">
        <title>Tn-seq of a polymicrobial infection.</title>
        <authorList>
            <person name="Stacy A."/>
            <person name="Rumbaugh K.P."/>
            <person name="Whiteley M."/>
        </authorList>
    </citation>
    <scope>NUCLEOTIDE SEQUENCE [LARGE SCALE GENOMIC DNA]</scope>
    <source>
        <strain evidence="1 4">624</strain>
    </source>
</reference>
<dbReference type="Proteomes" id="UP000323012">
    <property type="component" value="Unassembled WGS sequence"/>
</dbReference>
<evidence type="ECO:0000313" key="2">
    <source>
        <dbReference type="EMBL" id="PHO20627.1"/>
    </source>
</evidence>